<dbReference type="Proteomes" id="UP001500305">
    <property type="component" value="Unassembled WGS sequence"/>
</dbReference>
<feature type="transmembrane region" description="Helical" evidence="1">
    <location>
        <begin position="33"/>
        <end position="56"/>
    </location>
</feature>
<keyword evidence="1" id="KW-0812">Transmembrane</keyword>
<feature type="transmembrane region" description="Helical" evidence="1">
    <location>
        <begin position="188"/>
        <end position="209"/>
    </location>
</feature>
<evidence type="ECO:0000313" key="4">
    <source>
        <dbReference type="Proteomes" id="UP001500305"/>
    </source>
</evidence>
<dbReference type="InterPro" id="IPR050039">
    <property type="entry name" value="MAB_1171c-like"/>
</dbReference>
<feature type="transmembrane region" description="Helical" evidence="1">
    <location>
        <begin position="68"/>
        <end position="88"/>
    </location>
</feature>
<accession>A0ABP5RN46</accession>
<protein>
    <recommendedName>
        <fullName evidence="2">DUF6545 domain-containing protein</fullName>
    </recommendedName>
</protein>
<keyword evidence="1" id="KW-0472">Membrane</keyword>
<feature type="domain" description="DUF6545" evidence="2">
    <location>
        <begin position="253"/>
        <end position="388"/>
    </location>
</feature>
<comment type="caution">
    <text evidence="3">The sequence shown here is derived from an EMBL/GenBank/DDBJ whole genome shotgun (WGS) entry which is preliminary data.</text>
</comment>
<dbReference type="InterPro" id="IPR046675">
    <property type="entry name" value="DUF6545"/>
</dbReference>
<proteinExistence type="predicted"/>
<feature type="transmembrane region" description="Helical" evidence="1">
    <location>
        <begin position="109"/>
        <end position="129"/>
    </location>
</feature>
<keyword evidence="4" id="KW-1185">Reference proteome</keyword>
<evidence type="ECO:0000313" key="3">
    <source>
        <dbReference type="EMBL" id="GAA2266891.1"/>
    </source>
</evidence>
<feature type="transmembrane region" description="Helical" evidence="1">
    <location>
        <begin position="149"/>
        <end position="168"/>
    </location>
</feature>
<dbReference type="NCBIfam" id="NF042915">
    <property type="entry name" value="MAB_1171c_fam"/>
    <property type="match status" value="1"/>
</dbReference>
<feature type="transmembrane region" description="Helical" evidence="1">
    <location>
        <begin position="6"/>
        <end position="26"/>
    </location>
</feature>
<evidence type="ECO:0000256" key="1">
    <source>
        <dbReference type="SAM" id="Phobius"/>
    </source>
</evidence>
<dbReference type="RefSeq" id="WP_344639658.1">
    <property type="nucleotide sequence ID" value="NZ_BAAATR010000034.1"/>
</dbReference>
<dbReference type="Pfam" id="PF20182">
    <property type="entry name" value="DUF6545"/>
    <property type="match status" value="1"/>
</dbReference>
<reference evidence="4" key="1">
    <citation type="journal article" date="2019" name="Int. J. Syst. Evol. Microbiol.">
        <title>The Global Catalogue of Microorganisms (GCM) 10K type strain sequencing project: providing services to taxonomists for standard genome sequencing and annotation.</title>
        <authorList>
            <consortium name="The Broad Institute Genomics Platform"/>
            <consortium name="The Broad Institute Genome Sequencing Center for Infectious Disease"/>
            <person name="Wu L."/>
            <person name="Ma J."/>
        </authorList>
    </citation>
    <scope>NUCLEOTIDE SEQUENCE [LARGE SCALE GENOMIC DNA]</scope>
    <source>
        <strain evidence="4">JCM 7356</strain>
    </source>
</reference>
<dbReference type="EMBL" id="BAAATR010000034">
    <property type="protein sequence ID" value="GAA2266891.1"/>
    <property type="molecule type" value="Genomic_DNA"/>
</dbReference>
<gene>
    <name evidence="3" type="ORF">GCM10010430_60020</name>
</gene>
<organism evidence="3 4">
    <name type="scientific">Kitasatospora cystarginea</name>
    <dbReference type="NCBI Taxonomy" id="58350"/>
    <lineage>
        <taxon>Bacteria</taxon>
        <taxon>Bacillati</taxon>
        <taxon>Actinomycetota</taxon>
        <taxon>Actinomycetes</taxon>
        <taxon>Kitasatosporales</taxon>
        <taxon>Streptomycetaceae</taxon>
        <taxon>Kitasatospora</taxon>
    </lineage>
</organism>
<name>A0ABP5RN46_9ACTN</name>
<sequence>MLALAAYTAATTMTAVAVWRLPAVLYGDAHRRALWGCYMGFAAALWLKSPGVISLMNHQPIVDLSVLLKHYVSTGAILAILTYVVASYGKTDQEVIPTHVAVARWIERVAWKAAVAMLGLMTVLFFTVVNRLHPSVDFVPDHAGQWGAILYETIFYVYLGASSAVTCYQWSSAARRADTRLLRTGLGLMAIAMAIGVAYVAIRTSFMWVTLATPLDAGFNHQLGVYTEYMQIVLFMIFAAGVSIPTTNVAASRWRSWRALWNLYPLWRDLVAVFPDVPFQKPRSRRREVLRTDPPMDVRLDRWTQDIADVVEQLRHHASPVLLPVIEEAVDSSEDPQAAAEALWIKAALLNAREGLRSDVPAPALPSKPIADTHAEVTWLLRVEEAYAAATDLQVREVLASAEAEELAMEMEEMAL</sequence>
<keyword evidence="1" id="KW-1133">Transmembrane helix</keyword>
<evidence type="ECO:0000259" key="2">
    <source>
        <dbReference type="Pfam" id="PF20182"/>
    </source>
</evidence>
<feature type="transmembrane region" description="Helical" evidence="1">
    <location>
        <begin position="229"/>
        <end position="251"/>
    </location>
</feature>